<keyword evidence="1" id="KW-0472">Membrane</keyword>
<gene>
    <name evidence="2" type="ORF">A3G03_03285</name>
</gene>
<proteinExistence type="predicted"/>
<dbReference type="STRING" id="1802333.A3G03_03285"/>
<keyword evidence="1" id="KW-0812">Transmembrane</keyword>
<evidence type="ECO:0000313" key="2">
    <source>
        <dbReference type="EMBL" id="OHA43362.1"/>
    </source>
</evidence>
<reference evidence="2 3" key="1">
    <citation type="journal article" date="2016" name="Nat. Commun.">
        <title>Thousands of microbial genomes shed light on interconnected biogeochemical processes in an aquifer system.</title>
        <authorList>
            <person name="Anantharaman K."/>
            <person name="Brown C.T."/>
            <person name="Hug L.A."/>
            <person name="Sharon I."/>
            <person name="Castelle C.J."/>
            <person name="Probst A.J."/>
            <person name="Thomas B.C."/>
            <person name="Singh A."/>
            <person name="Wilkins M.J."/>
            <person name="Karaoz U."/>
            <person name="Brodie E.L."/>
            <person name="Williams K.H."/>
            <person name="Hubbard S.S."/>
            <person name="Banfield J.F."/>
        </authorList>
    </citation>
    <scope>NUCLEOTIDE SEQUENCE [LARGE SCALE GENOMIC DNA]</scope>
</reference>
<evidence type="ECO:0008006" key="4">
    <source>
        <dbReference type="Google" id="ProtNLM"/>
    </source>
</evidence>
<protein>
    <recommendedName>
        <fullName evidence="4">DUF11 domain-containing protein</fullName>
    </recommendedName>
</protein>
<sequence>MFRPKEEKSGLEKLQEKIYSNQGDVDKERREFQDDNAPAVKGDWNDGGLPKYLFMGAPIRGSLVKYFFIAAAVFFLVSAGFAGYMFLGGGQTISGNNVNISVAGPVSIGGGEELPLTIIIDNQNPAAMGAVDLVIEFPAGTRQAGDVGKEFLRQRETIGTIASGESVRREIRAVLFGQEKETKEIVVSVEYRVPGSSALLFKEKKFEIVLSSAPVAVAVNAPTEISAGLPFELVVSIASNSENVIENLLLKVEYGFGFIFSDSEPKSLSGGNTWRLGDLKPGSKRTIKIRGRFEGQNEEEKVFRFTVGTADKQDEKLIGTAFLTANQAIILKKPAVGVSIVLNGDTVSKEIVTAAGSQIRADLLLNNNSATPAESVEILAALAGSAFNRFAVTTDGYYRSTDNLVVWNKNTTAALTQLDPGAKTSLSLGLIVLDMASLISAGITNPTMIVDATVKGQTVAGGKKSDFSAKDSKTIKISSELSLDAKLTYYDGPFQNKGPIPPKTDTETFYTVTLKIANAVNNASNVSVTGRLPLYARFLGVVSPQTENLVFNQLGGMIIWNVGKVSALAGFTGSAREVSFQIAVLPSITHIGSSPLVMTNIEALGDDDFTGEKLNGGVNDLTTDLRADSRAKSLDGVVVR</sequence>
<evidence type="ECO:0000313" key="3">
    <source>
        <dbReference type="Proteomes" id="UP000176355"/>
    </source>
</evidence>
<accession>A0A1G2P6U6</accession>
<evidence type="ECO:0000256" key="1">
    <source>
        <dbReference type="SAM" id="Phobius"/>
    </source>
</evidence>
<dbReference type="AlphaFoldDB" id="A0A1G2P6U6"/>
<comment type="caution">
    <text evidence="2">The sequence shown here is derived from an EMBL/GenBank/DDBJ whole genome shotgun (WGS) entry which is preliminary data.</text>
</comment>
<dbReference type="Proteomes" id="UP000176355">
    <property type="component" value="Unassembled WGS sequence"/>
</dbReference>
<feature type="transmembrane region" description="Helical" evidence="1">
    <location>
        <begin position="63"/>
        <end position="87"/>
    </location>
</feature>
<name>A0A1G2P6U6_9BACT</name>
<keyword evidence="1" id="KW-1133">Transmembrane helix</keyword>
<dbReference type="EMBL" id="MHSL01000025">
    <property type="protein sequence ID" value="OHA43362.1"/>
    <property type="molecule type" value="Genomic_DNA"/>
</dbReference>
<organism evidence="2 3">
    <name type="scientific">Candidatus Taylorbacteria bacterium RIFCSPLOWO2_12_FULL_44_15c</name>
    <dbReference type="NCBI Taxonomy" id="1802333"/>
    <lineage>
        <taxon>Bacteria</taxon>
        <taxon>Candidatus Tayloriibacteriota</taxon>
    </lineage>
</organism>